<reference evidence="6" key="1">
    <citation type="journal article" date="2020" name="Genome Biol.">
        <title>Gamete binning: chromosome-level and haplotype-resolved genome assembly enabled by high-throughput single-cell sequencing of gamete genomes.</title>
        <authorList>
            <person name="Campoy J.A."/>
            <person name="Sun H."/>
            <person name="Goel M."/>
            <person name="Jiao W.-B."/>
            <person name="Folz-Donahue K."/>
            <person name="Wang N."/>
            <person name="Rubio M."/>
            <person name="Liu C."/>
            <person name="Kukat C."/>
            <person name="Ruiz D."/>
            <person name="Huettel B."/>
            <person name="Schneeberger K."/>
        </authorList>
    </citation>
    <scope>NUCLEOTIDE SEQUENCE [LARGE SCALE GENOMIC DNA]</scope>
    <source>
        <strain evidence="6">cv. Rojo Pasion</strain>
    </source>
</reference>
<feature type="signal peptide" evidence="3">
    <location>
        <begin position="1"/>
        <end position="20"/>
    </location>
</feature>
<dbReference type="GO" id="GO:0005773">
    <property type="term" value="C:vacuole"/>
    <property type="evidence" value="ECO:0007669"/>
    <property type="project" value="GOC"/>
</dbReference>
<dbReference type="PANTHER" id="PTHR12000">
    <property type="entry name" value="HEMOGLOBINASE FAMILY MEMBER"/>
    <property type="match status" value="1"/>
</dbReference>
<dbReference type="AlphaFoldDB" id="A0A6J5WSG3"/>
<feature type="chain" id="PRO_5026865414" description="Legumain prodomain domain-containing protein" evidence="3">
    <location>
        <begin position="21"/>
        <end position="329"/>
    </location>
</feature>
<organism evidence="5 6">
    <name type="scientific">Prunus armeniaca</name>
    <name type="common">Apricot</name>
    <name type="synonym">Armeniaca vulgaris</name>
    <dbReference type="NCBI Taxonomy" id="36596"/>
    <lineage>
        <taxon>Eukaryota</taxon>
        <taxon>Viridiplantae</taxon>
        <taxon>Streptophyta</taxon>
        <taxon>Embryophyta</taxon>
        <taxon>Tracheophyta</taxon>
        <taxon>Spermatophyta</taxon>
        <taxon>Magnoliopsida</taxon>
        <taxon>eudicotyledons</taxon>
        <taxon>Gunneridae</taxon>
        <taxon>Pentapetalae</taxon>
        <taxon>rosids</taxon>
        <taxon>fabids</taxon>
        <taxon>Rosales</taxon>
        <taxon>Rosaceae</taxon>
        <taxon>Amygdaloideae</taxon>
        <taxon>Amygdaleae</taxon>
        <taxon>Prunus</taxon>
    </lineage>
</organism>
<evidence type="ECO:0000259" key="4">
    <source>
        <dbReference type="Pfam" id="PF20985"/>
    </source>
</evidence>
<dbReference type="PIRSF" id="PIRSF019663">
    <property type="entry name" value="Legumain"/>
    <property type="match status" value="1"/>
</dbReference>
<dbReference type="InterPro" id="IPR001096">
    <property type="entry name" value="Peptidase_C13"/>
</dbReference>
<evidence type="ECO:0000313" key="5">
    <source>
        <dbReference type="EMBL" id="CAB4302612.1"/>
    </source>
</evidence>
<dbReference type="CDD" id="cd21115">
    <property type="entry name" value="legumain_C"/>
    <property type="match status" value="1"/>
</dbReference>
<feature type="active site" description="Nucleophile" evidence="2">
    <location>
        <position position="185"/>
    </location>
</feature>
<evidence type="ECO:0000313" key="6">
    <source>
        <dbReference type="Proteomes" id="UP000507245"/>
    </source>
</evidence>
<proteinExistence type="inferred from homology"/>
<keyword evidence="3" id="KW-0732">Signal</keyword>
<dbReference type="Pfam" id="PF01650">
    <property type="entry name" value="Peptidase_C13"/>
    <property type="match status" value="1"/>
</dbReference>
<comment type="similarity">
    <text evidence="1">Belongs to the peptidase C13 family.</text>
</comment>
<protein>
    <recommendedName>
        <fullName evidence="4">Legumain prodomain domain-containing protein</fullName>
    </recommendedName>
</protein>
<dbReference type="GO" id="GO:0051603">
    <property type="term" value="P:proteolysis involved in protein catabolic process"/>
    <property type="evidence" value="ECO:0007669"/>
    <property type="project" value="TreeGrafter"/>
</dbReference>
<dbReference type="InterPro" id="IPR048501">
    <property type="entry name" value="Legum_prodom"/>
</dbReference>
<dbReference type="GO" id="GO:0004197">
    <property type="term" value="F:cysteine-type endopeptidase activity"/>
    <property type="evidence" value="ECO:0007669"/>
    <property type="project" value="TreeGrafter"/>
</dbReference>
<dbReference type="FunFam" id="1.10.132.130:FF:000001">
    <property type="entry name" value="Vacuolar-processing enzyme beta-isozyme"/>
    <property type="match status" value="1"/>
</dbReference>
<keyword evidence="6" id="KW-1185">Reference proteome</keyword>
<evidence type="ECO:0000256" key="3">
    <source>
        <dbReference type="SAM" id="SignalP"/>
    </source>
</evidence>
<feature type="active site" evidence="2">
    <location>
        <position position="142"/>
    </location>
</feature>
<dbReference type="Pfam" id="PF20985">
    <property type="entry name" value="Legum_prodom"/>
    <property type="match status" value="1"/>
</dbReference>
<dbReference type="PRINTS" id="PR00776">
    <property type="entry name" value="HEMOGLOBNASE"/>
</dbReference>
<evidence type="ECO:0000256" key="1">
    <source>
        <dbReference type="ARBA" id="ARBA00009941"/>
    </source>
</evidence>
<dbReference type="OrthoDB" id="192611at2759"/>
<dbReference type="PANTHER" id="PTHR12000:SF50">
    <property type="entry name" value="VACUOLAR-PROCESSING ENZYME GAMMA-ISOZYME"/>
    <property type="match status" value="1"/>
</dbReference>
<dbReference type="EMBL" id="CAEKKB010000003">
    <property type="protein sequence ID" value="CAB4302612.1"/>
    <property type="molecule type" value="Genomic_DNA"/>
</dbReference>
<gene>
    <name evidence="5" type="ORF">ORAREDHAP_LOCUS18440</name>
</gene>
<dbReference type="Proteomes" id="UP000507245">
    <property type="component" value="Unassembled WGS sequence"/>
</dbReference>
<dbReference type="Gene3D" id="3.40.50.1460">
    <property type="match status" value="1"/>
</dbReference>
<evidence type="ECO:0000256" key="2">
    <source>
        <dbReference type="PIRSR" id="PIRSR019663-1"/>
    </source>
</evidence>
<accession>A0A6J5WSG3</accession>
<feature type="domain" description="Legumain prodomain" evidence="4">
    <location>
        <begin position="214"/>
        <end position="314"/>
    </location>
</feature>
<dbReference type="GO" id="GO:0006624">
    <property type="term" value="P:vacuolar protein processing"/>
    <property type="evidence" value="ECO:0007669"/>
    <property type="project" value="TreeGrafter"/>
</dbReference>
<sequence length="329" mass="35948">MARQSCGALIFLACLSLTAGSLCLPAVLVAGSNGYGNYRHQANVCHAYQILKKGGLKDEYIIVFMYDDIVFNTENPRQGVIINKPKGHDVYKGVPKDYTGDDVNADNLYAVILGNKSTLSGGSGKVLRSGPNDHIFICYTDHGAAGLLGMPTGTPSVFAIDLIDVLKKKHAAKCYKSMVFYLEACESGSIFEGLLPKNFHNAPAGSHTKLEAQKQLLDEIAHRKLVDYRNKIGELLFGHQKNSKVLLNVRPQGQPLVDDWDCFKMLVSPSPMRTYENNCGPLSNYGMKYTRAIANMGNAGVTTENMAAVSDQTCSKKPDVQNFLSDQTK</sequence>
<name>A0A6J5WSG3_PRUAR</name>